<evidence type="ECO:0000313" key="2">
    <source>
        <dbReference type="EMBL" id="MCD2166837.1"/>
    </source>
</evidence>
<keyword evidence="1" id="KW-0812">Transmembrane</keyword>
<gene>
    <name evidence="2" type="ORF">LPW39_17065</name>
</gene>
<dbReference type="AlphaFoldDB" id="A0AAW4XZD7"/>
<dbReference type="Proteomes" id="UP001199260">
    <property type="component" value="Unassembled WGS sequence"/>
</dbReference>
<keyword evidence="1" id="KW-1133">Transmembrane helix</keyword>
<dbReference type="EMBL" id="JAJNCT010000021">
    <property type="protein sequence ID" value="MCD2166837.1"/>
    <property type="molecule type" value="Genomic_DNA"/>
</dbReference>
<reference evidence="2 3" key="1">
    <citation type="submission" date="2021-11" db="EMBL/GenBank/DDBJ databases">
        <title>Genome sequence.</title>
        <authorList>
            <person name="Sun Q."/>
        </authorList>
    </citation>
    <scope>NUCLEOTIDE SEQUENCE [LARGE SCALE GENOMIC DNA]</scope>
    <source>
        <strain evidence="2 3">KCTC 12005</strain>
    </source>
</reference>
<sequence>MTTDSDDYDMQMKVFIAAHFAVVASAQGTMLKMLFDKGVLSREEYFSQVMSSIGDVDNAEGMRYISEYLKTLKDLT</sequence>
<evidence type="ECO:0000256" key="1">
    <source>
        <dbReference type="SAM" id="Phobius"/>
    </source>
</evidence>
<feature type="transmembrane region" description="Helical" evidence="1">
    <location>
        <begin position="14"/>
        <end position="35"/>
    </location>
</feature>
<keyword evidence="3" id="KW-1185">Reference proteome</keyword>
<keyword evidence="1" id="KW-0472">Membrane</keyword>
<protein>
    <submittedName>
        <fullName evidence="2">Uncharacterized protein</fullName>
    </submittedName>
</protein>
<name>A0AAW4XZD7_9BURK</name>
<accession>A0AAW4XZD7</accession>
<comment type="caution">
    <text evidence="2">The sequence shown here is derived from an EMBL/GenBank/DDBJ whole genome shotgun (WGS) entry which is preliminary data.</text>
</comment>
<evidence type="ECO:0000313" key="3">
    <source>
        <dbReference type="Proteomes" id="UP001199260"/>
    </source>
</evidence>
<organism evidence="2 3">
    <name type="scientific">Comamonas koreensis</name>
    <dbReference type="NCBI Taxonomy" id="160825"/>
    <lineage>
        <taxon>Bacteria</taxon>
        <taxon>Pseudomonadati</taxon>
        <taxon>Pseudomonadota</taxon>
        <taxon>Betaproteobacteria</taxon>
        <taxon>Burkholderiales</taxon>
        <taxon>Comamonadaceae</taxon>
        <taxon>Comamonas</taxon>
    </lineage>
</organism>
<proteinExistence type="predicted"/>
<dbReference type="RefSeq" id="WP_230777979.1">
    <property type="nucleotide sequence ID" value="NZ_JAJNCT010000021.1"/>
</dbReference>